<dbReference type="RefSeq" id="WP_203194514.1">
    <property type="nucleotide sequence ID" value="NZ_CP063362.1"/>
</dbReference>
<name>A0A974SKJ4_9HYPH</name>
<protein>
    <submittedName>
        <fullName evidence="1">Uncharacterized protein</fullName>
    </submittedName>
</protein>
<proteinExistence type="predicted"/>
<evidence type="ECO:0000313" key="1">
    <source>
        <dbReference type="EMBL" id="QRG07598.1"/>
    </source>
</evidence>
<dbReference type="AlphaFoldDB" id="A0A974SKJ4"/>
<dbReference type="KEGG" id="xdi:EZH22_04155"/>
<accession>A0A974SKJ4</accession>
<sequence length="85" mass="9550">MSDHDELSLVSDGEEFLLLAKPDQSHFLLRFKPDGLAADLSGEDAERFRGDYETVKSQFPDWSSDQVLAQLWDQGGYSWLAAQDG</sequence>
<dbReference type="EMBL" id="CP063362">
    <property type="protein sequence ID" value="QRG07598.1"/>
    <property type="molecule type" value="Genomic_DNA"/>
</dbReference>
<keyword evidence="2" id="KW-1185">Reference proteome</keyword>
<gene>
    <name evidence="1" type="ORF">EZH22_04155</name>
</gene>
<evidence type="ECO:0000313" key="2">
    <source>
        <dbReference type="Proteomes" id="UP000596427"/>
    </source>
</evidence>
<organism evidence="1 2">
    <name type="scientific">Xanthobacter dioxanivorans</name>
    <dbReference type="NCBI Taxonomy" id="2528964"/>
    <lineage>
        <taxon>Bacteria</taxon>
        <taxon>Pseudomonadati</taxon>
        <taxon>Pseudomonadota</taxon>
        <taxon>Alphaproteobacteria</taxon>
        <taxon>Hyphomicrobiales</taxon>
        <taxon>Xanthobacteraceae</taxon>
        <taxon>Xanthobacter</taxon>
    </lineage>
</organism>
<dbReference type="Proteomes" id="UP000596427">
    <property type="component" value="Chromosome"/>
</dbReference>
<reference evidence="1 2" key="1">
    <citation type="submission" date="2020-10" db="EMBL/GenBank/DDBJ databases">
        <title>Degradation of 1,4-Dioxane by Xanthobacter sp. YN2, via a Novel Group-2 Soluble Di-Iron Monooxygenase.</title>
        <authorList>
            <person name="Ma F."/>
            <person name="Wang Y."/>
            <person name="Yang J."/>
            <person name="Guo H."/>
            <person name="Su D."/>
            <person name="Yu L."/>
        </authorList>
    </citation>
    <scope>NUCLEOTIDE SEQUENCE [LARGE SCALE GENOMIC DNA]</scope>
    <source>
        <strain evidence="1 2">YN2</strain>
    </source>
</reference>